<name>A0A915NFB2_9BILA</name>
<dbReference type="WBParaSite" id="scf7180000416543.g475">
    <property type="protein sequence ID" value="scf7180000416543.g475"/>
    <property type="gene ID" value="scf7180000416543.g475"/>
</dbReference>
<keyword evidence="1" id="KW-1185">Reference proteome</keyword>
<dbReference type="Proteomes" id="UP000887560">
    <property type="component" value="Unplaced"/>
</dbReference>
<proteinExistence type="predicted"/>
<organism evidence="1 2">
    <name type="scientific">Meloidogyne floridensis</name>
    <dbReference type="NCBI Taxonomy" id="298350"/>
    <lineage>
        <taxon>Eukaryota</taxon>
        <taxon>Metazoa</taxon>
        <taxon>Ecdysozoa</taxon>
        <taxon>Nematoda</taxon>
        <taxon>Chromadorea</taxon>
        <taxon>Rhabditida</taxon>
        <taxon>Tylenchina</taxon>
        <taxon>Tylenchomorpha</taxon>
        <taxon>Tylenchoidea</taxon>
        <taxon>Meloidogynidae</taxon>
        <taxon>Meloidogyninae</taxon>
        <taxon>Meloidogyne</taxon>
    </lineage>
</organism>
<accession>A0A915NFB2</accession>
<reference evidence="2" key="1">
    <citation type="submission" date="2022-11" db="UniProtKB">
        <authorList>
            <consortium name="WormBaseParasite"/>
        </authorList>
    </citation>
    <scope>IDENTIFICATION</scope>
</reference>
<protein>
    <submittedName>
        <fullName evidence="2">Uncharacterized protein</fullName>
    </submittedName>
</protein>
<evidence type="ECO:0000313" key="1">
    <source>
        <dbReference type="Proteomes" id="UP000887560"/>
    </source>
</evidence>
<sequence length="57" mass="6769">PPEQFQQRIRVTIWSGNPLQKQEPLTLDDALFAIDRIDWPTNDEVEILITNKLFLYK</sequence>
<dbReference type="AlphaFoldDB" id="A0A915NFB2"/>
<evidence type="ECO:0000313" key="2">
    <source>
        <dbReference type="WBParaSite" id="scf7180000416543.g475"/>
    </source>
</evidence>